<keyword evidence="2" id="KW-0040">ANK repeat</keyword>
<organism evidence="3 4">
    <name type="scientific">Castanea mollissima</name>
    <name type="common">Chinese chestnut</name>
    <dbReference type="NCBI Taxonomy" id="60419"/>
    <lineage>
        <taxon>Eukaryota</taxon>
        <taxon>Viridiplantae</taxon>
        <taxon>Streptophyta</taxon>
        <taxon>Embryophyta</taxon>
        <taxon>Tracheophyta</taxon>
        <taxon>Spermatophyta</taxon>
        <taxon>Magnoliopsida</taxon>
        <taxon>eudicotyledons</taxon>
        <taxon>Gunneridae</taxon>
        <taxon>Pentapetalae</taxon>
        <taxon>rosids</taxon>
        <taxon>fabids</taxon>
        <taxon>Fagales</taxon>
        <taxon>Fagaceae</taxon>
        <taxon>Castanea</taxon>
    </lineage>
</organism>
<dbReference type="EMBL" id="JRKL02003556">
    <property type="protein sequence ID" value="KAF3954878.1"/>
    <property type="molecule type" value="Genomic_DNA"/>
</dbReference>
<evidence type="ECO:0000256" key="1">
    <source>
        <dbReference type="ARBA" id="ARBA00022737"/>
    </source>
</evidence>
<sequence>MRIAQLVYKLKTTKKKKKKKKKGANYKYLRTTNSRHTSTNVKTVLDQKDDEGNTVLHITVSKDETQIVSHLLAWGSKFVDVNSTNSEGKTAWDILQGQTQVNSREIGLMLHSNTVLHILALKNDTKAVTHLLCKCVQFMDVNHKNLEGQTAWDILREDNREISLDHNRFSKTDDSVSVCCEHLLYCNAAVILEEMIRLSAIPQQHTKQRQPLLWKESLF</sequence>
<dbReference type="Pfam" id="PF00023">
    <property type="entry name" value="Ank"/>
    <property type="match status" value="1"/>
</dbReference>
<keyword evidence="4" id="KW-1185">Reference proteome</keyword>
<dbReference type="InterPro" id="IPR036770">
    <property type="entry name" value="Ankyrin_rpt-contain_sf"/>
</dbReference>
<accession>A0A8J4QZM1</accession>
<dbReference type="PANTHER" id="PTHR24186">
    <property type="entry name" value="PROTEIN PHOSPHATASE 1 REGULATORY SUBUNIT"/>
    <property type="match status" value="1"/>
</dbReference>
<proteinExistence type="predicted"/>
<gene>
    <name evidence="3" type="ORF">CMV_019835</name>
</gene>
<evidence type="ECO:0000313" key="3">
    <source>
        <dbReference type="EMBL" id="KAF3954878.1"/>
    </source>
</evidence>
<dbReference type="OrthoDB" id="10057496at2759"/>
<name>A0A8J4QZM1_9ROSI</name>
<dbReference type="GO" id="GO:0005886">
    <property type="term" value="C:plasma membrane"/>
    <property type="evidence" value="ECO:0007669"/>
    <property type="project" value="TreeGrafter"/>
</dbReference>
<comment type="caution">
    <text evidence="3">The sequence shown here is derived from an EMBL/GenBank/DDBJ whole genome shotgun (WGS) entry which is preliminary data.</text>
</comment>
<dbReference type="SUPFAM" id="SSF48403">
    <property type="entry name" value="Ankyrin repeat"/>
    <property type="match status" value="1"/>
</dbReference>
<dbReference type="PANTHER" id="PTHR24186:SF38">
    <property type="entry name" value="ANKYRIN REPEAT FAMILY PROTEIN"/>
    <property type="match status" value="1"/>
</dbReference>
<evidence type="ECO:0000313" key="4">
    <source>
        <dbReference type="Proteomes" id="UP000737018"/>
    </source>
</evidence>
<reference evidence="3" key="1">
    <citation type="submission" date="2020-03" db="EMBL/GenBank/DDBJ databases">
        <title>Castanea mollissima Vanexum genome sequencing.</title>
        <authorList>
            <person name="Staton M."/>
        </authorList>
    </citation>
    <scope>NUCLEOTIDE SEQUENCE</scope>
    <source>
        <tissue evidence="3">Leaf</tissue>
    </source>
</reference>
<dbReference type="InterPro" id="IPR002110">
    <property type="entry name" value="Ankyrin_rpt"/>
</dbReference>
<keyword evidence="1" id="KW-0677">Repeat</keyword>
<protein>
    <submittedName>
        <fullName evidence="3">Uncharacterized protein</fullName>
    </submittedName>
</protein>
<dbReference type="Proteomes" id="UP000737018">
    <property type="component" value="Unassembled WGS sequence"/>
</dbReference>
<dbReference type="AlphaFoldDB" id="A0A8J4QZM1"/>
<dbReference type="Gene3D" id="1.25.40.20">
    <property type="entry name" value="Ankyrin repeat-containing domain"/>
    <property type="match status" value="1"/>
</dbReference>
<evidence type="ECO:0000256" key="2">
    <source>
        <dbReference type="ARBA" id="ARBA00023043"/>
    </source>
</evidence>